<evidence type="ECO:0000313" key="1">
    <source>
        <dbReference type="EMBL" id="CAE0823647.1"/>
    </source>
</evidence>
<proteinExistence type="predicted"/>
<name>A0A7S4G319_9EUGL</name>
<organism evidence="1">
    <name type="scientific">Eutreptiella gymnastica</name>
    <dbReference type="NCBI Taxonomy" id="73025"/>
    <lineage>
        <taxon>Eukaryota</taxon>
        <taxon>Discoba</taxon>
        <taxon>Euglenozoa</taxon>
        <taxon>Euglenida</taxon>
        <taxon>Spirocuta</taxon>
        <taxon>Euglenophyceae</taxon>
        <taxon>Eutreptiales</taxon>
        <taxon>Eutreptiaceae</taxon>
        <taxon>Eutreptiella</taxon>
    </lineage>
</organism>
<dbReference type="AlphaFoldDB" id="A0A7S4G319"/>
<gene>
    <name evidence="1" type="ORF">EGYM00163_LOCUS34850</name>
</gene>
<dbReference type="EMBL" id="HBJA01101149">
    <property type="protein sequence ID" value="CAE0823647.1"/>
    <property type="molecule type" value="Transcribed_RNA"/>
</dbReference>
<accession>A0A7S4G319</accession>
<reference evidence="1" key="1">
    <citation type="submission" date="2021-01" db="EMBL/GenBank/DDBJ databases">
        <authorList>
            <person name="Corre E."/>
            <person name="Pelletier E."/>
            <person name="Niang G."/>
            <person name="Scheremetjew M."/>
            <person name="Finn R."/>
            <person name="Kale V."/>
            <person name="Holt S."/>
            <person name="Cochrane G."/>
            <person name="Meng A."/>
            <person name="Brown T."/>
            <person name="Cohen L."/>
        </authorList>
    </citation>
    <scope>NUCLEOTIDE SEQUENCE</scope>
    <source>
        <strain evidence="1">CCMP1594</strain>
    </source>
</reference>
<protein>
    <submittedName>
        <fullName evidence="1">Uncharacterized protein</fullName>
    </submittedName>
</protein>
<sequence length="109" mass="11815">MVGGLRLEWEGGGGESQTAIESGNWTLAKWLGAKPSGCKKMWRALGGGRERVQRDGQGLPEGVRARAPTRSIGYNCTDNRRELGRGLTRPLERIEAEGKADPCLPGLRV</sequence>